<name>A0A5C2STL6_9APHY</name>
<dbReference type="PANTHER" id="PTHR46579">
    <property type="entry name" value="F5/8 TYPE C DOMAIN-CONTAINING PROTEIN-RELATED"/>
    <property type="match status" value="1"/>
</dbReference>
<dbReference type="OrthoDB" id="3269001at2759"/>
<dbReference type="STRING" id="1328759.A0A5C2STL6"/>
<dbReference type="EMBL" id="ML122250">
    <property type="protein sequence ID" value="RPD67245.1"/>
    <property type="molecule type" value="Genomic_DNA"/>
</dbReference>
<feature type="region of interest" description="Disordered" evidence="1">
    <location>
        <begin position="719"/>
        <end position="748"/>
    </location>
</feature>
<evidence type="ECO:0000256" key="1">
    <source>
        <dbReference type="SAM" id="MobiDB-lite"/>
    </source>
</evidence>
<dbReference type="AlphaFoldDB" id="A0A5C2STL6"/>
<organism evidence="2 3">
    <name type="scientific">Lentinus tigrinus ALCF2SS1-6</name>
    <dbReference type="NCBI Taxonomy" id="1328759"/>
    <lineage>
        <taxon>Eukaryota</taxon>
        <taxon>Fungi</taxon>
        <taxon>Dikarya</taxon>
        <taxon>Basidiomycota</taxon>
        <taxon>Agaricomycotina</taxon>
        <taxon>Agaricomycetes</taxon>
        <taxon>Polyporales</taxon>
        <taxon>Polyporaceae</taxon>
        <taxon>Lentinus</taxon>
    </lineage>
</organism>
<feature type="compositionally biased region" description="Basic and acidic residues" evidence="1">
    <location>
        <begin position="733"/>
        <end position="748"/>
    </location>
</feature>
<keyword evidence="3" id="KW-1185">Reference proteome</keyword>
<gene>
    <name evidence="2" type="ORF">L227DRAFT_491165</name>
</gene>
<evidence type="ECO:0000313" key="2">
    <source>
        <dbReference type="EMBL" id="RPD67245.1"/>
    </source>
</evidence>
<accession>A0A5C2STL6</accession>
<dbReference type="PANTHER" id="PTHR46579:SF1">
    <property type="entry name" value="F5_8 TYPE C DOMAIN-CONTAINING PROTEIN"/>
    <property type="match status" value="1"/>
</dbReference>
<reference evidence="2" key="1">
    <citation type="journal article" date="2018" name="Genome Biol. Evol.">
        <title>Genomics and development of Lentinus tigrinus, a white-rot wood-decaying mushroom with dimorphic fruiting bodies.</title>
        <authorList>
            <person name="Wu B."/>
            <person name="Xu Z."/>
            <person name="Knudson A."/>
            <person name="Carlson A."/>
            <person name="Chen N."/>
            <person name="Kovaka S."/>
            <person name="LaButti K."/>
            <person name="Lipzen A."/>
            <person name="Pennachio C."/>
            <person name="Riley R."/>
            <person name="Schakwitz W."/>
            <person name="Umezawa K."/>
            <person name="Ohm R.A."/>
            <person name="Grigoriev I.V."/>
            <person name="Nagy L.G."/>
            <person name="Gibbons J."/>
            <person name="Hibbett D."/>
        </authorList>
    </citation>
    <scope>NUCLEOTIDE SEQUENCE [LARGE SCALE GENOMIC DNA]</scope>
    <source>
        <strain evidence="2">ALCF2SS1-6</strain>
    </source>
</reference>
<sequence>MRPIARHFSRQSRQLKPLFLAHHVTALMLHLFYGLSHRASGLLLKCLRFLVQVAYTSATGGGVSPEDSATLDRLPIDIRTIVSRFDLDPHLRSFVCCPVCFAIYDTRPLPGTCLHRPTPKSDPCGAQLWRSRNIRGKTFSYPLRTYLHQELKEWLARFLARPGMEDVMDSAAGGVTGFPKRVMRDLWDAPVFRELLKDGHPFVLGPPGEGRYVFALYIDSFNPFQNKEAKQNENSLLIGIIPGPHKPSLDQLNHYLKVLVDELLVFWDTGVYFSRTAKYEAGRLVRCALVPLVCDLPAARQAGGFGGYKAKYFCSMCKLPYVDINNLDQSTWEARSCEEHKELARVWRDLPSTWAREKAFGANSIRWSELMRLPYWDPIKYTVIDSMHNHYLGLLKWHCRKIWGMSLEIEDSSGGVEPLKPEEEDLSSGISVVYTGTDEEVASLPRNILRLARANAASTLTGRYNLAVLRAVCNHYQLSNDGTRLEMAQRLIHHQHNPQAPEAAELSPQAETVKSVLGRQTLAEIHEQLPLTELPSWVNPVPHNVGTTERGKLSADQWHVLCVVNLPIILIRLWTPMGGVFKAWLDNFMHLVTAVVIGGLLEMSEEAVAEYENAAHSYLVTARELYDITLTPNQHNALHISFFMRYFGPLHAIRTFFSERNNLLIQSTETNGKFGELELTFTRHYNRVSQLKVVLADESVRPHVEEMLRAYQELQGEDRRGTRLRESIGLGDSQDRVPPSRKDGKPVELDNDCLTALVRFLNQQAGREAFIDAREIRRVPGTTQLLNRATQLRSIQVHGVSFTSERDSSKDSNVVFNPPGSDTWSAGRIQRIFSFSYRDNQHRIVEGTYLFIKPYESLSPADAEHDYYRKYRFVGGRLFYAQHGAGVIVTADHVVSHFARTPMRVPPISAPCMHVLPLDKVCLP</sequence>
<proteinExistence type="predicted"/>
<evidence type="ECO:0008006" key="4">
    <source>
        <dbReference type="Google" id="ProtNLM"/>
    </source>
</evidence>
<evidence type="ECO:0000313" key="3">
    <source>
        <dbReference type="Proteomes" id="UP000313359"/>
    </source>
</evidence>
<protein>
    <recommendedName>
        <fullName evidence="4">SAP domain-containing protein</fullName>
    </recommendedName>
</protein>
<dbReference type="Proteomes" id="UP000313359">
    <property type="component" value="Unassembled WGS sequence"/>
</dbReference>